<dbReference type="Pfam" id="PF26344">
    <property type="entry name" value="YuzC"/>
    <property type="match status" value="1"/>
</dbReference>
<reference evidence="2" key="1">
    <citation type="submission" date="2018-08" db="EMBL/GenBank/DDBJ databases">
        <authorList>
            <person name="Chevrot R."/>
        </authorList>
    </citation>
    <scope>NUCLEOTIDE SEQUENCE [LARGE SCALE GENOMIC DNA]</scope>
</reference>
<dbReference type="AlphaFoldDB" id="A0A383R9B9"/>
<evidence type="ECO:0008006" key="3">
    <source>
        <dbReference type="Google" id="ProtNLM"/>
    </source>
</evidence>
<accession>A0A383R9B9</accession>
<name>A0A383R9B9_PAEAL</name>
<gene>
    <name evidence="1" type="ORF">PBLR_11331</name>
</gene>
<proteinExistence type="predicted"/>
<dbReference type="InterPro" id="IPR058870">
    <property type="entry name" value="YuzC"/>
</dbReference>
<dbReference type="RefSeq" id="WP_138185096.1">
    <property type="nucleotide sequence ID" value="NZ_LS992241.1"/>
</dbReference>
<dbReference type="Proteomes" id="UP000304148">
    <property type="component" value="Chromosome"/>
</dbReference>
<evidence type="ECO:0000313" key="2">
    <source>
        <dbReference type="Proteomes" id="UP000304148"/>
    </source>
</evidence>
<organism evidence="1 2">
    <name type="scientific">Paenibacillus alvei</name>
    <name type="common">Bacillus alvei</name>
    <dbReference type="NCBI Taxonomy" id="44250"/>
    <lineage>
        <taxon>Bacteria</taxon>
        <taxon>Bacillati</taxon>
        <taxon>Bacillota</taxon>
        <taxon>Bacilli</taxon>
        <taxon>Bacillales</taxon>
        <taxon>Paenibacillaceae</taxon>
        <taxon>Paenibacillus</taxon>
    </lineage>
</organism>
<evidence type="ECO:0000313" key="1">
    <source>
        <dbReference type="EMBL" id="SYX82909.1"/>
    </source>
</evidence>
<dbReference type="EMBL" id="LS992241">
    <property type="protein sequence ID" value="SYX82909.1"/>
    <property type="molecule type" value="Genomic_DNA"/>
</dbReference>
<protein>
    <recommendedName>
        <fullName evidence="3">Inner spore coat protein</fullName>
    </recommendedName>
</protein>
<sequence length="136" mass="14989">MSSNEPGITCRVGSLQSIIRVPSIRPVSGKRDRIPETYPPMDSSIFVTSAASTYSLAEQAVRVLDRLRSSHSLATAVMDAAQRGNKTEVIRLIREIGVQSRLDVKFTPDGIQIIFNTDPAAGRCCELEVKMRWNPS</sequence>